<name>A0A1M6LAQ7_9FIRM</name>
<dbReference type="EMBL" id="FRAI01000005">
    <property type="protein sequence ID" value="SHJ68291.1"/>
    <property type="molecule type" value="Genomic_DNA"/>
</dbReference>
<dbReference type="RefSeq" id="WP_072905859.1">
    <property type="nucleotide sequence ID" value="NZ_FRAI01000005.1"/>
</dbReference>
<evidence type="ECO:0000313" key="3">
    <source>
        <dbReference type="Proteomes" id="UP000243547"/>
    </source>
</evidence>
<protein>
    <submittedName>
        <fullName evidence="2">Uncharacterized protein</fullName>
    </submittedName>
</protein>
<keyword evidence="1" id="KW-0472">Membrane</keyword>
<proteinExistence type="predicted"/>
<accession>A0A1M6LAQ7</accession>
<reference evidence="3" key="1">
    <citation type="submission" date="2016-11" db="EMBL/GenBank/DDBJ databases">
        <authorList>
            <person name="Varghese N."/>
            <person name="Submissions S."/>
        </authorList>
    </citation>
    <scope>NUCLEOTIDE SEQUENCE [LARGE SCALE GENOMIC DNA]</scope>
    <source>
        <strain evidence="3">DSM 14826</strain>
    </source>
</reference>
<evidence type="ECO:0000256" key="1">
    <source>
        <dbReference type="SAM" id="Phobius"/>
    </source>
</evidence>
<organism evidence="2 3">
    <name type="scientific">Anaerobranca californiensis DSM 14826</name>
    <dbReference type="NCBI Taxonomy" id="1120989"/>
    <lineage>
        <taxon>Bacteria</taxon>
        <taxon>Bacillati</taxon>
        <taxon>Bacillota</taxon>
        <taxon>Clostridia</taxon>
        <taxon>Eubacteriales</taxon>
        <taxon>Proteinivoracaceae</taxon>
        <taxon>Anaerobranca</taxon>
    </lineage>
</organism>
<dbReference type="STRING" id="1120989.SAMN02745227_00440"/>
<dbReference type="Proteomes" id="UP000243547">
    <property type="component" value="Unassembled WGS sequence"/>
</dbReference>
<feature type="transmembrane region" description="Helical" evidence="1">
    <location>
        <begin position="328"/>
        <end position="347"/>
    </location>
</feature>
<keyword evidence="1" id="KW-0812">Transmembrane</keyword>
<sequence>MKKWISFLIVFYIVFALIPGVRVYSKDLDVKIGTNFGDPLNNEGWNRVEVEITNKGDKDFTGSVSVNYGSSVIQNVFVEKGKKVTVDFVIPPGFIHNFYNDITVEIRDGRDNVVQSEKVPVFWQGKVFQVGIIGPRVERYNLLKAMGYEQLISMKPEYFNNFLPLQNLSLIIIEDLTNFNLTGEGRENLKLWVNRGGTLVVGGEGLKIDYLPYKSSGSTVKNITLFDTEGEVLFINGEVMGDLLLEVDDTPLLVKKSLGKGTVIFSTIPFSDDIFTSPQFFTGFWNYILPNVSEKALNSNVARLGVFRELQYIFTSGESNLTFIKPGLLALGLVIYILVIGPLNFFLLRKWKKWDFGWLTVPLVAIFFTTTLFLVGSTGRSKEIVDTQINLVEYLGKDQAFVDSFTSIFLPSAREKKVEVEDKITVTPLTGGISLVDNKYLDLSKGRIWSNQRIHVTRFLETSLPKVSVDIYWNKREVIVKNPLEGDFFASFIQIGGEWFPLGEIKGGEEKSFTLTGKGTRNIDYNFLFQRFNTVNRGMFMTPVENLAGNTVTFVAFEDSSKIINIPQSKVSKPLNIHVVNEDLISVQYKDITGVKNILGEVTKVNAKTHSRWGDSYFIEGKGEVFVVFTLPSGLDYSNTNLNLSLDFYYRGNIDLEVLDKNGNWQRVNFTTSINLDNTEDYLLGNKVNIKVISHENNNMEINPTSFRLSVTGGGN</sequence>
<keyword evidence="3" id="KW-1185">Reference proteome</keyword>
<feature type="transmembrane region" description="Helical" evidence="1">
    <location>
        <begin position="356"/>
        <end position="375"/>
    </location>
</feature>
<keyword evidence="1" id="KW-1133">Transmembrane helix</keyword>
<dbReference type="OrthoDB" id="137965at2"/>
<dbReference type="InterPro" id="IPR029062">
    <property type="entry name" value="Class_I_gatase-like"/>
</dbReference>
<gene>
    <name evidence="2" type="ORF">SAMN02745227_00440</name>
</gene>
<evidence type="ECO:0000313" key="2">
    <source>
        <dbReference type="EMBL" id="SHJ68291.1"/>
    </source>
</evidence>
<dbReference type="SUPFAM" id="SSF52317">
    <property type="entry name" value="Class I glutamine amidotransferase-like"/>
    <property type="match status" value="1"/>
</dbReference>
<dbReference type="AlphaFoldDB" id="A0A1M6LAQ7"/>